<evidence type="ECO:0000256" key="1">
    <source>
        <dbReference type="ARBA" id="ARBA00033738"/>
    </source>
</evidence>
<proteinExistence type="inferred from homology"/>
<name>A0A5S5AIC7_9FIRM</name>
<keyword evidence="6" id="KW-1185">Reference proteome</keyword>
<dbReference type="Gene3D" id="3.30.2400.30">
    <property type="match status" value="1"/>
</dbReference>
<evidence type="ECO:0000256" key="3">
    <source>
        <dbReference type="ARBA" id="ARBA00033787"/>
    </source>
</evidence>
<dbReference type="InterPro" id="IPR007544">
    <property type="entry name" value="ENCAP"/>
</dbReference>
<dbReference type="InterPro" id="IPR051429">
    <property type="entry name" value="Encapsulin_nc"/>
</dbReference>
<dbReference type="EMBL" id="VNHO01000035">
    <property type="protein sequence ID" value="TYP48716.1"/>
    <property type="molecule type" value="Genomic_DNA"/>
</dbReference>
<dbReference type="SUPFAM" id="SSF56563">
    <property type="entry name" value="Major capsid protein gp5"/>
    <property type="match status" value="1"/>
</dbReference>
<accession>A0A5S5AIC7</accession>
<dbReference type="PANTHER" id="PTHR37165">
    <property type="entry name" value="PEPTIDASE U56 FAMILY"/>
    <property type="match status" value="1"/>
</dbReference>
<comment type="subcellular location">
    <subcellularLocation>
        <location evidence="1">Encapsulin nanocompartment</location>
    </subcellularLocation>
</comment>
<dbReference type="Proteomes" id="UP000322294">
    <property type="component" value="Unassembled WGS sequence"/>
</dbReference>
<evidence type="ECO:0000256" key="2">
    <source>
        <dbReference type="ARBA" id="ARBA00033743"/>
    </source>
</evidence>
<gene>
    <name evidence="5" type="ORF">LZ11_02242</name>
</gene>
<dbReference type="OrthoDB" id="2922at2"/>
<protein>
    <recommendedName>
        <fullName evidence="4">Type 1 encapsulin shell protein</fullName>
    </recommendedName>
</protein>
<dbReference type="NCBIfam" id="NF041155">
    <property type="entry name" value="encap_f1"/>
    <property type="match status" value="1"/>
</dbReference>
<reference evidence="5 6" key="1">
    <citation type="submission" date="2019-07" db="EMBL/GenBank/DDBJ databases">
        <title>Genomic Encyclopedia of Type Strains, Phase I: the one thousand microbial genomes (KMG-I) project.</title>
        <authorList>
            <person name="Kyrpides N."/>
        </authorList>
    </citation>
    <scope>NUCLEOTIDE SEQUENCE [LARGE SCALE GENOMIC DNA]</scope>
    <source>
        <strain evidence="5 6">DSM 16647</strain>
    </source>
</reference>
<dbReference type="AlphaFoldDB" id="A0A5S5AIC7"/>
<dbReference type="Gene3D" id="3.30.2320.10">
    <property type="entry name" value="hypothetical protein PF0899 domain"/>
    <property type="match status" value="1"/>
</dbReference>
<comment type="similarity">
    <text evidence="2">Belongs to the encapsulin family. Family 1 subfamily.</text>
</comment>
<sequence>MADYLNRSQSPLTEGQWELIDRAVVSAAEKHMVGRRFISLYGPLGAGVQHITFNTYAGEFKALIDLSGENGEDVIWTTGKTYKQIPIIYKDFKLDWRDIETSTKFGIPLDTTPAALSAIFVAEAEDELIFNGSQELDISGLLTAPGRTSIATGNWSQEGAAYDDVVRAVEALSSKGFYGPYALVVSPKLYSRLIRAYKNTNYLEIDLIKKLVTGGVFQTPAIKGDRGVLVSTDPEYVDLALAQDLTVAFLETSKMNHYFRVFELVVPRIKVPAAICTLEPAQ</sequence>
<dbReference type="GO" id="GO:0140737">
    <property type="term" value="C:encapsulin nanocompartment"/>
    <property type="evidence" value="ECO:0007669"/>
    <property type="project" value="UniProtKB-SubCell"/>
</dbReference>
<organism evidence="5 6">
    <name type="scientific">Thermosediminibacter litoriperuensis</name>
    <dbReference type="NCBI Taxonomy" id="291989"/>
    <lineage>
        <taxon>Bacteria</taxon>
        <taxon>Bacillati</taxon>
        <taxon>Bacillota</taxon>
        <taxon>Clostridia</taxon>
        <taxon>Thermosediminibacterales</taxon>
        <taxon>Thermosediminibacteraceae</taxon>
        <taxon>Thermosediminibacter</taxon>
    </lineage>
</organism>
<comment type="caution">
    <text evidence="5">The sequence shown here is derived from an EMBL/GenBank/DDBJ whole genome shotgun (WGS) entry which is preliminary data.</text>
</comment>
<evidence type="ECO:0000256" key="4">
    <source>
        <dbReference type="ARBA" id="ARBA00050023"/>
    </source>
</evidence>
<evidence type="ECO:0000313" key="5">
    <source>
        <dbReference type="EMBL" id="TYP48716.1"/>
    </source>
</evidence>
<evidence type="ECO:0000313" key="6">
    <source>
        <dbReference type="Proteomes" id="UP000322294"/>
    </source>
</evidence>
<dbReference type="PIRSF" id="PIRSF019254">
    <property type="entry name" value="CFP29"/>
    <property type="match status" value="1"/>
</dbReference>
<keyword evidence="3" id="KW-1284">Encapsulin nanocompartment</keyword>
<dbReference type="Pfam" id="PF04454">
    <property type="entry name" value="Linocin_M18"/>
    <property type="match status" value="1"/>
</dbReference>
<dbReference type="PANTHER" id="PTHR37165:SF1">
    <property type="entry name" value="TYPE 1 ENCAPSULIN SHELL PROTEIN"/>
    <property type="match status" value="1"/>
</dbReference>